<sequence>MSTHPARAAPTPPGSVLSHLAHPDGDGDGDGDGDVLLLTKEVTTNAQGFFDERITVPWDKLVSGLRRAGADLARLASVQVRAEMVPLPLEPAAQLSSAEPPQPQPQPQSHPTQLSPPLAYPIPPAPSLRVISDIDDTVKHTGVLLGAKQVFHNVFVRHLDELVLDGVAQWYREMEAWGLGFHYVVRAPWALL</sequence>
<dbReference type="InterPro" id="IPR019236">
    <property type="entry name" value="APP1_cat"/>
</dbReference>
<feature type="region of interest" description="Disordered" evidence="1">
    <location>
        <begin position="94"/>
        <end position="119"/>
    </location>
</feature>
<dbReference type="Proteomes" id="UP000076842">
    <property type="component" value="Unassembled WGS sequence"/>
</dbReference>
<reference evidence="3 4" key="1">
    <citation type="journal article" date="2016" name="Mol. Biol. Evol.">
        <title>Comparative Genomics of Early-Diverging Mushroom-Forming Fungi Provides Insights into the Origins of Lignocellulose Decay Capabilities.</title>
        <authorList>
            <person name="Nagy L.G."/>
            <person name="Riley R."/>
            <person name="Tritt A."/>
            <person name="Adam C."/>
            <person name="Daum C."/>
            <person name="Floudas D."/>
            <person name="Sun H."/>
            <person name="Yadav J.S."/>
            <person name="Pangilinan J."/>
            <person name="Larsson K.H."/>
            <person name="Matsuura K."/>
            <person name="Barry K."/>
            <person name="Labutti K."/>
            <person name="Kuo R."/>
            <person name="Ohm R.A."/>
            <person name="Bhattacharya S.S."/>
            <person name="Shirouzu T."/>
            <person name="Yoshinaga Y."/>
            <person name="Martin F.M."/>
            <person name="Grigoriev I.V."/>
            <person name="Hibbett D.S."/>
        </authorList>
    </citation>
    <scope>NUCLEOTIDE SEQUENCE [LARGE SCALE GENOMIC DNA]</scope>
    <source>
        <strain evidence="3 4">HHB12733</strain>
    </source>
</reference>
<dbReference type="EMBL" id="KV423998">
    <property type="protein sequence ID" value="KZT55232.1"/>
    <property type="molecule type" value="Genomic_DNA"/>
</dbReference>
<dbReference type="InParanoid" id="A0A165ENP8"/>
<dbReference type="GO" id="GO:0008195">
    <property type="term" value="F:phosphatidate phosphatase activity"/>
    <property type="evidence" value="ECO:0007669"/>
    <property type="project" value="InterPro"/>
</dbReference>
<name>A0A165ENP8_9BASI</name>
<accession>A0A165ENP8</accession>
<feature type="region of interest" description="Disordered" evidence="1">
    <location>
        <begin position="1"/>
        <end position="34"/>
    </location>
</feature>
<dbReference type="Pfam" id="PF09949">
    <property type="entry name" value="APP1_cat"/>
    <property type="match status" value="1"/>
</dbReference>
<dbReference type="AlphaFoldDB" id="A0A165ENP8"/>
<dbReference type="OrthoDB" id="2117591at2759"/>
<keyword evidence="4" id="KW-1185">Reference proteome</keyword>
<dbReference type="PANTHER" id="PTHR28208">
    <property type="entry name" value="PHOSPHATIDATE PHOSPHATASE APP1"/>
    <property type="match status" value="1"/>
</dbReference>
<feature type="domain" description="Phosphatidate phosphatase APP1 catalytic" evidence="2">
    <location>
        <begin position="129"/>
        <end position="191"/>
    </location>
</feature>
<dbReference type="GO" id="GO:0030479">
    <property type="term" value="C:actin cortical patch"/>
    <property type="evidence" value="ECO:0007669"/>
    <property type="project" value="TreeGrafter"/>
</dbReference>
<evidence type="ECO:0000313" key="3">
    <source>
        <dbReference type="EMBL" id="KZT55232.1"/>
    </source>
</evidence>
<evidence type="ECO:0000313" key="4">
    <source>
        <dbReference type="Proteomes" id="UP000076842"/>
    </source>
</evidence>
<dbReference type="PANTHER" id="PTHR28208:SF3">
    <property type="entry name" value="PHOSPHATIDATE PHOSPHATASE APP1"/>
    <property type="match status" value="1"/>
</dbReference>
<proteinExistence type="predicted"/>
<evidence type="ECO:0000256" key="1">
    <source>
        <dbReference type="SAM" id="MobiDB-lite"/>
    </source>
</evidence>
<organism evidence="3 4">
    <name type="scientific">Calocera cornea HHB12733</name>
    <dbReference type="NCBI Taxonomy" id="1353952"/>
    <lineage>
        <taxon>Eukaryota</taxon>
        <taxon>Fungi</taxon>
        <taxon>Dikarya</taxon>
        <taxon>Basidiomycota</taxon>
        <taxon>Agaricomycotina</taxon>
        <taxon>Dacrymycetes</taxon>
        <taxon>Dacrymycetales</taxon>
        <taxon>Dacrymycetaceae</taxon>
        <taxon>Calocera</taxon>
    </lineage>
</organism>
<dbReference type="STRING" id="1353952.A0A165ENP8"/>
<protein>
    <recommendedName>
        <fullName evidence="2">Phosphatidate phosphatase APP1 catalytic domain-containing protein</fullName>
    </recommendedName>
</protein>
<gene>
    <name evidence="3" type="ORF">CALCODRAFT_498822</name>
</gene>
<dbReference type="InterPro" id="IPR052935">
    <property type="entry name" value="Mg2+_PAP"/>
</dbReference>
<evidence type="ECO:0000259" key="2">
    <source>
        <dbReference type="Pfam" id="PF09949"/>
    </source>
</evidence>